<feature type="non-terminal residue" evidence="1">
    <location>
        <position position="52"/>
    </location>
</feature>
<reference evidence="1" key="1">
    <citation type="submission" date="2021-06" db="EMBL/GenBank/DDBJ databases">
        <authorList>
            <person name="Kallberg Y."/>
            <person name="Tangrot J."/>
            <person name="Rosling A."/>
        </authorList>
    </citation>
    <scope>NUCLEOTIDE SEQUENCE</scope>
    <source>
        <strain evidence="1">MA461A</strain>
    </source>
</reference>
<protein>
    <submittedName>
        <fullName evidence="1">29410_t:CDS:1</fullName>
    </submittedName>
</protein>
<feature type="non-terminal residue" evidence="1">
    <location>
        <position position="1"/>
    </location>
</feature>
<name>A0ACA9SAW3_9GLOM</name>
<dbReference type="Proteomes" id="UP000789920">
    <property type="component" value="Unassembled WGS sequence"/>
</dbReference>
<accession>A0ACA9SAW3</accession>
<sequence length="52" mass="5950">QIMEPNSSNMGRHRHRCNYKFVPARIAAIIESKEFHLHLCASDNNNRLGSKG</sequence>
<gene>
    <name evidence="1" type="ORF">RPERSI_LOCUS28467</name>
</gene>
<comment type="caution">
    <text evidence="1">The sequence shown here is derived from an EMBL/GenBank/DDBJ whole genome shotgun (WGS) entry which is preliminary data.</text>
</comment>
<evidence type="ECO:0000313" key="2">
    <source>
        <dbReference type="Proteomes" id="UP000789920"/>
    </source>
</evidence>
<evidence type="ECO:0000313" key="1">
    <source>
        <dbReference type="EMBL" id="CAG8832466.1"/>
    </source>
</evidence>
<organism evidence="1 2">
    <name type="scientific">Racocetra persica</name>
    <dbReference type="NCBI Taxonomy" id="160502"/>
    <lineage>
        <taxon>Eukaryota</taxon>
        <taxon>Fungi</taxon>
        <taxon>Fungi incertae sedis</taxon>
        <taxon>Mucoromycota</taxon>
        <taxon>Glomeromycotina</taxon>
        <taxon>Glomeromycetes</taxon>
        <taxon>Diversisporales</taxon>
        <taxon>Gigasporaceae</taxon>
        <taxon>Racocetra</taxon>
    </lineage>
</organism>
<keyword evidence="2" id="KW-1185">Reference proteome</keyword>
<proteinExistence type="predicted"/>
<dbReference type="EMBL" id="CAJVQC010103844">
    <property type="protein sequence ID" value="CAG8832466.1"/>
    <property type="molecule type" value="Genomic_DNA"/>
</dbReference>